<dbReference type="Gene3D" id="2.30.30.60">
    <property type="match status" value="1"/>
</dbReference>
<protein>
    <submittedName>
        <fullName evidence="7">Mechanosensitive ion channel</fullName>
    </submittedName>
</protein>
<organism evidence="7 8">
    <name type="scientific">Prevotella intermedia</name>
    <dbReference type="NCBI Taxonomy" id="28131"/>
    <lineage>
        <taxon>Bacteria</taxon>
        <taxon>Pseudomonadati</taxon>
        <taxon>Bacteroidota</taxon>
        <taxon>Bacteroidia</taxon>
        <taxon>Bacteroidales</taxon>
        <taxon>Prevotellaceae</taxon>
        <taxon>Prevotella</taxon>
    </lineage>
</organism>
<dbReference type="Gene3D" id="1.10.287.1260">
    <property type="match status" value="1"/>
</dbReference>
<dbReference type="GO" id="GO:0005886">
    <property type="term" value="C:plasma membrane"/>
    <property type="evidence" value="ECO:0007669"/>
    <property type="project" value="TreeGrafter"/>
</dbReference>
<dbReference type="InterPro" id="IPR010920">
    <property type="entry name" value="LSM_dom_sf"/>
</dbReference>
<keyword evidence="2 5" id="KW-0812">Transmembrane</keyword>
<proteinExistence type="predicted"/>
<reference evidence="7 8" key="1">
    <citation type="journal article" date="2016" name="DNA Res.">
        <title>The complete genome sequencing of Prevotella intermedia strain OMA14 and a subsequent fine-scale, intra-species genomic comparison reveal an unusual amplification of conjugative and mobile transposons and identify a novel Prevotella-lineage-specific repeat.</title>
        <authorList>
            <person name="Naito M."/>
            <person name="Ogura Y."/>
            <person name="Itoh T."/>
            <person name="Shoji M."/>
            <person name="Okamoto M."/>
            <person name="Hayashi T."/>
            <person name="Nakayama K."/>
        </authorList>
    </citation>
    <scope>NUCLEOTIDE SEQUENCE [LARGE SCALE GENOMIC DNA]</scope>
    <source>
        <strain evidence="7 8">OMA14</strain>
    </source>
</reference>
<feature type="transmembrane region" description="Helical" evidence="5">
    <location>
        <begin position="73"/>
        <end position="91"/>
    </location>
</feature>
<evidence type="ECO:0000256" key="3">
    <source>
        <dbReference type="ARBA" id="ARBA00022989"/>
    </source>
</evidence>
<name>A0A0S3UJ69_PREIN</name>
<gene>
    <name evidence="7" type="ORF">PIOMA14_I_0882</name>
</gene>
<feature type="transmembrane region" description="Helical" evidence="5">
    <location>
        <begin position="145"/>
        <end position="165"/>
    </location>
</feature>
<dbReference type="InterPro" id="IPR030192">
    <property type="entry name" value="YbdG"/>
</dbReference>
<evidence type="ECO:0000256" key="1">
    <source>
        <dbReference type="ARBA" id="ARBA00004370"/>
    </source>
</evidence>
<feature type="transmembrane region" description="Helical" evidence="5">
    <location>
        <begin position="103"/>
        <end position="124"/>
    </location>
</feature>
<dbReference type="EMBL" id="AP014597">
    <property type="protein sequence ID" value="BAU17390.1"/>
    <property type="molecule type" value="Genomic_DNA"/>
</dbReference>
<keyword evidence="3 5" id="KW-1133">Transmembrane helix</keyword>
<dbReference type="PANTHER" id="PTHR30414:SF0">
    <property type="entry name" value="MINICONDUCTANCE MECHANOSENSITIVE CHANNEL YBDG"/>
    <property type="match status" value="1"/>
</dbReference>
<evidence type="ECO:0000259" key="6">
    <source>
        <dbReference type="Pfam" id="PF00924"/>
    </source>
</evidence>
<comment type="subcellular location">
    <subcellularLocation>
        <location evidence="1">Membrane</location>
    </subcellularLocation>
</comment>
<evidence type="ECO:0000256" key="5">
    <source>
        <dbReference type="SAM" id="Phobius"/>
    </source>
</evidence>
<evidence type="ECO:0000256" key="2">
    <source>
        <dbReference type="ARBA" id="ARBA00022692"/>
    </source>
</evidence>
<dbReference type="InterPro" id="IPR006685">
    <property type="entry name" value="MscS_channel_2nd"/>
</dbReference>
<sequence>MEIIITFIENLLLSLGLEGTTVAIVRYVLMIVIAFLLAGLSGYICRKFIVPLIIKFTSKTSTEWDTVLFDRTVLYTACNIVPAVVIWELLPKVFFQYPLAEDILLRLTAIYIAINATRLVLQIVDRLRFLRKQEGNASSQYLRSFLGVLRIIVFFIAAIIVVSILFKKNPMTLLAGLGATSAILMLVFKDTIEGLVAGIRLTSNEMVHVGDWITVPGTPVDGNVVDITLTTVKVQQFDKTYTTVSPLTLVNGSFKNWKGMQDSGMRQVVKKIYFDVRSIRLLNDETRQNLTSKSMVAPKEMEGEVVNIGLFRHYIETYLKKRDDVNKSATLLIHQLEATQNGLPIELIFFLNTTNGIEYEKKISDILEHVYAYANEFGLQVYEGFAAINK</sequence>
<feature type="transmembrane region" description="Helical" evidence="5">
    <location>
        <begin position="24"/>
        <end position="45"/>
    </location>
</feature>
<dbReference type="STRING" id="28131.BWX40_04105"/>
<dbReference type="SUPFAM" id="SSF50182">
    <property type="entry name" value="Sm-like ribonucleoproteins"/>
    <property type="match status" value="1"/>
</dbReference>
<evidence type="ECO:0000313" key="7">
    <source>
        <dbReference type="EMBL" id="BAU17390.1"/>
    </source>
</evidence>
<dbReference type="GO" id="GO:0008381">
    <property type="term" value="F:mechanosensitive monoatomic ion channel activity"/>
    <property type="evidence" value="ECO:0007669"/>
    <property type="project" value="InterPro"/>
</dbReference>
<dbReference type="GO" id="GO:0071470">
    <property type="term" value="P:cellular response to osmotic stress"/>
    <property type="evidence" value="ECO:0007669"/>
    <property type="project" value="InterPro"/>
</dbReference>
<feature type="domain" description="Mechanosensitive ion channel MscS" evidence="6">
    <location>
        <begin position="190"/>
        <end position="258"/>
    </location>
</feature>
<dbReference type="Proteomes" id="UP000217431">
    <property type="component" value="Chromosome I"/>
</dbReference>
<keyword evidence="4 5" id="KW-0472">Membrane</keyword>
<evidence type="ECO:0000256" key="4">
    <source>
        <dbReference type="ARBA" id="ARBA00023136"/>
    </source>
</evidence>
<dbReference type="InterPro" id="IPR023408">
    <property type="entry name" value="MscS_beta-dom_sf"/>
</dbReference>
<accession>A0A0S3UJ69</accession>
<dbReference type="PANTHER" id="PTHR30414">
    <property type="entry name" value="MINICONDUCTANCE MECHANOSENSITIVE CHANNEL YBDG"/>
    <property type="match status" value="1"/>
</dbReference>
<dbReference type="RefSeq" id="WP_096405325.1">
    <property type="nucleotide sequence ID" value="NZ_AP014597.1"/>
</dbReference>
<evidence type="ECO:0000313" key="8">
    <source>
        <dbReference type="Proteomes" id="UP000217431"/>
    </source>
</evidence>
<dbReference type="AlphaFoldDB" id="A0A0S3UJ69"/>
<dbReference type="Pfam" id="PF00924">
    <property type="entry name" value="MS_channel_2nd"/>
    <property type="match status" value="1"/>
</dbReference>